<keyword evidence="5 7" id="KW-0472">Membrane</keyword>
<protein>
    <submittedName>
        <fullName evidence="9">FtsX-like permease family protein</fullName>
    </submittedName>
</protein>
<dbReference type="Pfam" id="PF02687">
    <property type="entry name" value="FtsX"/>
    <property type="match status" value="2"/>
</dbReference>
<evidence type="ECO:0000259" key="8">
    <source>
        <dbReference type="Pfam" id="PF02687"/>
    </source>
</evidence>
<evidence type="ECO:0000256" key="2">
    <source>
        <dbReference type="ARBA" id="ARBA00022475"/>
    </source>
</evidence>
<evidence type="ECO:0000256" key="1">
    <source>
        <dbReference type="ARBA" id="ARBA00004651"/>
    </source>
</evidence>
<feature type="transmembrane region" description="Helical" evidence="7">
    <location>
        <begin position="377"/>
        <end position="399"/>
    </location>
</feature>
<feature type="transmembrane region" description="Helical" evidence="7">
    <location>
        <begin position="810"/>
        <end position="832"/>
    </location>
</feature>
<feature type="transmembrane region" description="Helical" evidence="7">
    <location>
        <begin position="338"/>
        <end position="357"/>
    </location>
</feature>
<keyword evidence="3 7" id="KW-0812">Transmembrane</keyword>
<reference evidence="9 10" key="1">
    <citation type="submission" date="2019-11" db="EMBL/GenBank/DDBJ databases">
        <authorList>
            <person name="Cao P."/>
        </authorList>
    </citation>
    <scope>NUCLEOTIDE SEQUENCE [LARGE SCALE GENOMIC DNA]</scope>
    <source>
        <strain evidence="9 10">NEAU-AAG5</strain>
    </source>
</reference>
<dbReference type="InterPro" id="IPR003838">
    <property type="entry name" value="ABC3_permease_C"/>
</dbReference>
<dbReference type="EMBL" id="WOFH01000009">
    <property type="protein sequence ID" value="MUN39779.1"/>
    <property type="molecule type" value="Genomic_DNA"/>
</dbReference>
<sequence length="881" mass="90151">MWLIARRSFADGWMRLIATLLAAMFSVGLIAGSLQFTLRAQEAVAGSDASEYARADVLVQGGSADPDDAYSAPDGRVDLARVAGVPGVAAVSGDAMVEAQAAGRSGRPVVAPAGGRTRLRPWPSDGRLSAYHLESGRAPAAPGEIVVTRHIARAGKVGAGDPVTLALPRETRRMTVVGVATVQGHSAVASGDLVLATPETVRQAAGLPAGAWQSVWVKAAPGVAPAKLRDDLNRALTAHGRREAPPCGGTTPHTPRDCPVTVQTAASVRHGESASNKSSGVSIGGAIGMLSSVAVFVGLFVVANTFGTLVRQRTRRLALLGAIGATPRQIKRLIRFEALVLGAVASAFGVLLGYPVSGLLTHLFAQDGFDISAADAQFGWVALAVPAAAGILVTQLAAWRAARRAAGISPMQALRATAAETGGRRWPRLVGASVILAHAAMFYGLTFAVRAEEPPGPDRAVGVAMMILMGSMTMVIGLAVLAPFFVGPLGGLVGRLGQAVSGESGRLARATITRSPRRVSSAASSLMLGVALVTTTALMVLSADARFEEAGKQVMVAGHAVAATGTTSDGPAPLPRDVAARAARAPGVTHAVPLTVTDAKLVSPPPRPPSPEEAPEPVYLTVTGADQAALPSVLDLGGHLRALGTGEIGVTSAVLKANHLRKGQSITVRGARGRVRLTVAGAYHDPSHLFADQALVSPATMDRLDPDAATQAVLVRGGTAASIGQAVAAVPGVRVMDEAGYVRTASKSMTKGMRVIYGFIGMALVLALFGMATTVSMSVAERTREFGLLGAVGATMAQVRSIVRWEAATVVLLGGLLGIGTAFGTVALMHVATQSSFLTPSAPWWLYLLIIGAAAAITLGTSALPARRAAGIPVLEATKAD</sequence>
<gene>
    <name evidence="9" type="ORF">GNZ18_24750</name>
</gene>
<dbReference type="GO" id="GO:0022857">
    <property type="term" value="F:transmembrane transporter activity"/>
    <property type="evidence" value="ECO:0007669"/>
    <property type="project" value="TreeGrafter"/>
</dbReference>
<feature type="transmembrane region" description="Helical" evidence="7">
    <location>
        <begin position="461"/>
        <end position="486"/>
    </location>
</feature>
<feature type="transmembrane region" description="Helical" evidence="7">
    <location>
        <begin position="844"/>
        <end position="864"/>
    </location>
</feature>
<keyword evidence="10" id="KW-1185">Reference proteome</keyword>
<feature type="transmembrane region" description="Helical" evidence="7">
    <location>
        <begin position="755"/>
        <end position="780"/>
    </location>
</feature>
<evidence type="ECO:0000256" key="7">
    <source>
        <dbReference type="SAM" id="Phobius"/>
    </source>
</evidence>
<evidence type="ECO:0000256" key="3">
    <source>
        <dbReference type="ARBA" id="ARBA00022692"/>
    </source>
</evidence>
<name>A0A7K1L5W0_9ACTN</name>
<evidence type="ECO:0000313" key="10">
    <source>
        <dbReference type="Proteomes" id="UP000432015"/>
    </source>
</evidence>
<evidence type="ECO:0000256" key="5">
    <source>
        <dbReference type="ARBA" id="ARBA00023136"/>
    </source>
</evidence>
<evidence type="ECO:0000256" key="6">
    <source>
        <dbReference type="ARBA" id="ARBA00038076"/>
    </source>
</evidence>
<dbReference type="PANTHER" id="PTHR30572">
    <property type="entry name" value="MEMBRANE COMPONENT OF TRANSPORTER-RELATED"/>
    <property type="match status" value="1"/>
</dbReference>
<dbReference type="InterPro" id="IPR050250">
    <property type="entry name" value="Macrolide_Exporter_MacB"/>
</dbReference>
<evidence type="ECO:0000313" key="9">
    <source>
        <dbReference type="EMBL" id="MUN39779.1"/>
    </source>
</evidence>
<dbReference type="GO" id="GO:0005886">
    <property type="term" value="C:plasma membrane"/>
    <property type="evidence" value="ECO:0007669"/>
    <property type="project" value="UniProtKB-SubCell"/>
</dbReference>
<feature type="domain" description="ABC3 transporter permease C-terminal" evidence="8">
    <location>
        <begin position="289"/>
        <end position="410"/>
    </location>
</feature>
<dbReference type="PANTHER" id="PTHR30572:SF4">
    <property type="entry name" value="ABC TRANSPORTER PERMEASE YTRF"/>
    <property type="match status" value="1"/>
</dbReference>
<comment type="subcellular location">
    <subcellularLocation>
        <location evidence="1">Cell membrane</location>
        <topology evidence="1">Multi-pass membrane protein</topology>
    </subcellularLocation>
</comment>
<dbReference type="Proteomes" id="UP000432015">
    <property type="component" value="Unassembled WGS sequence"/>
</dbReference>
<feature type="transmembrane region" description="Helical" evidence="7">
    <location>
        <begin position="283"/>
        <end position="306"/>
    </location>
</feature>
<proteinExistence type="inferred from homology"/>
<organism evidence="9 10">
    <name type="scientific">Actinomadura litoris</name>
    <dbReference type="NCBI Taxonomy" id="2678616"/>
    <lineage>
        <taxon>Bacteria</taxon>
        <taxon>Bacillati</taxon>
        <taxon>Actinomycetota</taxon>
        <taxon>Actinomycetes</taxon>
        <taxon>Streptosporangiales</taxon>
        <taxon>Thermomonosporaceae</taxon>
        <taxon>Actinomadura</taxon>
    </lineage>
</organism>
<evidence type="ECO:0000256" key="4">
    <source>
        <dbReference type="ARBA" id="ARBA00022989"/>
    </source>
</evidence>
<accession>A0A7K1L5W0</accession>
<dbReference type="RefSeq" id="WP_156218940.1">
    <property type="nucleotide sequence ID" value="NZ_WOFH01000009.1"/>
</dbReference>
<dbReference type="AlphaFoldDB" id="A0A7K1L5W0"/>
<keyword evidence="4 7" id="KW-1133">Transmembrane helix</keyword>
<feature type="domain" description="ABC3 transporter permease C-terminal" evidence="8">
    <location>
        <begin position="759"/>
        <end position="873"/>
    </location>
</feature>
<feature type="transmembrane region" description="Helical" evidence="7">
    <location>
        <begin position="429"/>
        <end position="449"/>
    </location>
</feature>
<keyword evidence="2" id="KW-1003">Cell membrane</keyword>
<comment type="similarity">
    <text evidence="6">Belongs to the ABC-4 integral membrane protein family.</text>
</comment>
<comment type="caution">
    <text evidence="9">The sequence shown here is derived from an EMBL/GenBank/DDBJ whole genome shotgun (WGS) entry which is preliminary data.</text>
</comment>